<protein>
    <submittedName>
        <fullName evidence="1">Uncharacterized protein</fullName>
    </submittedName>
</protein>
<dbReference type="AlphaFoldDB" id="A0A9X3AY73"/>
<name>A0A9X3AY73_9GAMM</name>
<reference evidence="1" key="1">
    <citation type="submission" date="2021-07" db="EMBL/GenBank/DDBJ databases">
        <authorList>
            <person name="Luelf R.H."/>
        </authorList>
    </citation>
    <scope>NUCLEOTIDE SEQUENCE</scope>
    <source>
        <strain evidence="1">TMW 2.2304</strain>
    </source>
</reference>
<dbReference type="EMBL" id="JAHXDE010000004">
    <property type="protein sequence ID" value="MCT8506126.1"/>
    <property type="molecule type" value="Genomic_DNA"/>
</dbReference>
<evidence type="ECO:0000313" key="2">
    <source>
        <dbReference type="Proteomes" id="UP001145353"/>
    </source>
</evidence>
<accession>A0A9X3AY73</accession>
<proteinExistence type="predicted"/>
<gene>
    <name evidence="1" type="ORF">KZO87_12150</name>
</gene>
<keyword evidence="2" id="KW-1185">Reference proteome</keyword>
<reference evidence="1" key="2">
    <citation type="journal article" date="2022" name="Syst. Appl. Microbiol.">
        <title>Chromohalobacter moromii sp. nov., a moderately halophilic bacterium isolated from lupine-based moromi fermentation.</title>
        <authorList>
            <person name="Lulf R.H."/>
            <person name="Hilgarth M."/>
            <person name="Ehrmann M.A."/>
        </authorList>
    </citation>
    <scope>NUCLEOTIDE SEQUENCE</scope>
    <source>
        <strain evidence="1">TMW 2.2304</strain>
    </source>
</reference>
<evidence type="ECO:0000313" key="1">
    <source>
        <dbReference type="EMBL" id="MCT8506126.1"/>
    </source>
</evidence>
<sequence>MPNLRFIINNAHDGTLLNATSNALPITNTQRSERVRVWRSTDTSQQVIDATLPTPTYLGAVVLYRHNLSSGSRVRLELFVDNDVIYDSGSVNISGLIPLGEFALGVDPWGATSTDSIPTQQAAFWMNALLATRYRITIDDPDNLDGYMEIGRIISGQVISPKFNASYGLQLEWQDAGEHRRTEGGSLRTVGEGLSRRLPIDLDWLDATDRARFTAAILKSGKNRDIYVSVLPEEGGIDEAEYAFLARRENNYAHTHNQFKNWRSQLIFLEV</sequence>
<dbReference type="RefSeq" id="WP_261536024.1">
    <property type="nucleotide sequence ID" value="NZ_JAHXDE010000004.1"/>
</dbReference>
<organism evidence="1 2">
    <name type="scientific">Chromohalobacter moromii</name>
    <dbReference type="NCBI Taxonomy" id="2860329"/>
    <lineage>
        <taxon>Bacteria</taxon>
        <taxon>Pseudomonadati</taxon>
        <taxon>Pseudomonadota</taxon>
        <taxon>Gammaproteobacteria</taxon>
        <taxon>Oceanospirillales</taxon>
        <taxon>Halomonadaceae</taxon>
        <taxon>Chromohalobacter</taxon>
    </lineage>
</organism>
<dbReference type="Proteomes" id="UP001145353">
    <property type="component" value="Unassembled WGS sequence"/>
</dbReference>
<comment type="caution">
    <text evidence="1">The sequence shown here is derived from an EMBL/GenBank/DDBJ whole genome shotgun (WGS) entry which is preliminary data.</text>
</comment>